<protein>
    <recommendedName>
        <fullName evidence="2">Chromo domain-containing protein</fullName>
    </recommendedName>
</protein>
<sequence>MATFEELYDRRCRSSVGWFEVCESSRLGVEIVYEAVEKFWLIKDRLKTAYSRQKYYADNRRRDLKFEIGYWVYFKISPMKAVITFSKKEKLSLGVNEDLFDEEVSVEILDYQVKKLRNKDVASVKALWRNYLVEGATWEAEAHMKSHYPYFSRN</sequence>
<name>A0A6N2B2J6_SOLCI</name>
<comment type="caution">
    <text evidence="1">The sequence shown here is derived from an EMBL/GenBank/DDBJ whole genome shotgun (WGS) entry which is preliminary data.</text>
</comment>
<proteinExistence type="predicted"/>
<dbReference type="PANTHER" id="PTHR46148">
    <property type="entry name" value="CHROMO DOMAIN-CONTAINING PROTEIN"/>
    <property type="match status" value="1"/>
</dbReference>
<reference evidence="1" key="1">
    <citation type="submission" date="2019-05" db="EMBL/GenBank/DDBJ databases">
        <title>The de novo reference genome and transcriptome assemblies of the wild tomato species Solanum chilense.</title>
        <authorList>
            <person name="Stam R."/>
            <person name="Nosenko T."/>
            <person name="Hoerger A.C."/>
            <person name="Stephan W."/>
            <person name="Seidel M.A."/>
            <person name="Kuhn J.M.M."/>
            <person name="Haberer G."/>
            <person name="Tellier A."/>
        </authorList>
    </citation>
    <scope>NUCLEOTIDE SEQUENCE</scope>
    <source>
        <tissue evidence="1">Mature leaves</tissue>
    </source>
</reference>
<organism evidence="1">
    <name type="scientific">Solanum chilense</name>
    <name type="common">Tomato</name>
    <name type="synonym">Lycopersicon chilense</name>
    <dbReference type="NCBI Taxonomy" id="4083"/>
    <lineage>
        <taxon>Eukaryota</taxon>
        <taxon>Viridiplantae</taxon>
        <taxon>Streptophyta</taxon>
        <taxon>Embryophyta</taxon>
        <taxon>Tracheophyta</taxon>
        <taxon>Spermatophyta</taxon>
        <taxon>Magnoliopsida</taxon>
        <taxon>eudicotyledons</taxon>
        <taxon>Gunneridae</taxon>
        <taxon>Pentapetalae</taxon>
        <taxon>asterids</taxon>
        <taxon>lamiids</taxon>
        <taxon>Solanales</taxon>
        <taxon>Solanaceae</taxon>
        <taxon>Solanoideae</taxon>
        <taxon>Solaneae</taxon>
        <taxon>Solanum</taxon>
        <taxon>Solanum subgen. Lycopersicon</taxon>
    </lineage>
</organism>
<evidence type="ECO:0008006" key="2">
    <source>
        <dbReference type="Google" id="ProtNLM"/>
    </source>
</evidence>
<dbReference type="EMBL" id="RXGB01005315">
    <property type="protein sequence ID" value="TMW88104.1"/>
    <property type="molecule type" value="Genomic_DNA"/>
</dbReference>
<dbReference type="PANTHER" id="PTHR46148:SF60">
    <property type="entry name" value="CHROMO DOMAIN-CONTAINING PROTEIN"/>
    <property type="match status" value="1"/>
</dbReference>
<accession>A0A6N2B2J6</accession>
<dbReference type="AlphaFoldDB" id="A0A6N2B2J6"/>
<evidence type="ECO:0000313" key="1">
    <source>
        <dbReference type="EMBL" id="TMW88104.1"/>
    </source>
</evidence>
<gene>
    <name evidence="1" type="ORF">EJD97_019032</name>
</gene>